<keyword evidence="2" id="KW-1185">Reference proteome</keyword>
<accession>A0ABZ2L4S9</accession>
<reference evidence="1" key="1">
    <citation type="submission" date="2021-12" db="EMBL/GenBank/DDBJ databases">
        <title>Discovery of the Pendulisporaceae a myxobacterial family with distinct sporulation behavior and unique specialized metabolism.</title>
        <authorList>
            <person name="Garcia R."/>
            <person name="Popoff A."/>
            <person name="Bader C.D."/>
            <person name="Loehr J."/>
            <person name="Walesch S."/>
            <person name="Walt C."/>
            <person name="Boldt J."/>
            <person name="Bunk B."/>
            <person name="Haeckl F.J.F.P.J."/>
            <person name="Gunesch A.P."/>
            <person name="Birkelbach J."/>
            <person name="Nuebel U."/>
            <person name="Pietschmann T."/>
            <person name="Bach T."/>
            <person name="Mueller R."/>
        </authorList>
    </citation>
    <scope>NUCLEOTIDE SEQUENCE</scope>
    <source>
        <strain evidence="1">MSr11367</strain>
    </source>
</reference>
<evidence type="ECO:0000313" key="1">
    <source>
        <dbReference type="EMBL" id="WXB05747.1"/>
    </source>
</evidence>
<name>A0ABZ2L4S9_9BACT</name>
<dbReference type="EMBL" id="CP089983">
    <property type="protein sequence ID" value="WXB05747.1"/>
    <property type="molecule type" value="Genomic_DNA"/>
</dbReference>
<proteinExistence type="predicted"/>
<protein>
    <submittedName>
        <fullName evidence="1">Uncharacterized protein</fullName>
    </submittedName>
</protein>
<gene>
    <name evidence="1" type="ORF">LVJ94_00515</name>
</gene>
<evidence type="ECO:0000313" key="2">
    <source>
        <dbReference type="Proteomes" id="UP001374803"/>
    </source>
</evidence>
<organism evidence="1 2">
    <name type="scientific">Pendulispora rubella</name>
    <dbReference type="NCBI Taxonomy" id="2741070"/>
    <lineage>
        <taxon>Bacteria</taxon>
        <taxon>Pseudomonadati</taxon>
        <taxon>Myxococcota</taxon>
        <taxon>Myxococcia</taxon>
        <taxon>Myxococcales</taxon>
        <taxon>Sorangiineae</taxon>
        <taxon>Pendulisporaceae</taxon>
        <taxon>Pendulispora</taxon>
    </lineage>
</organism>
<dbReference type="RefSeq" id="WP_394835393.1">
    <property type="nucleotide sequence ID" value="NZ_CP089929.1"/>
</dbReference>
<dbReference type="Proteomes" id="UP001374803">
    <property type="component" value="Chromosome"/>
</dbReference>
<sequence>MDADALHRPALTSLTPRTIAIDVIDARTPRPETSAQMVAEVTRTLEARFRSAGLQVDRTNTANKLVVTVTYKDEPMSGYEREDCVWFRGRLTSTARAWVEAEGGACFAWRHALGFHVGGDASRAYETGLSGVLEILDRSWAGLGTSSARTR</sequence>